<evidence type="ECO:0000313" key="1">
    <source>
        <dbReference type="EMBL" id="GER39558.1"/>
    </source>
</evidence>
<organism evidence="1 2">
    <name type="scientific">Striga asiatica</name>
    <name type="common">Asiatic witchweed</name>
    <name type="synonym">Buchnera asiatica</name>
    <dbReference type="NCBI Taxonomy" id="4170"/>
    <lineage>
        <taxon>Eukaryota</taxon>
        <taxon>Viridiplantae</taxon>
        <taxon>Streptophyta</taxon>
        <taxon>Embryophyta</taxon>
        <taxon>Tracheophyta</taxon>
        <taxon>Spermatophyta</taxon>
        <taxon>Magnoliopsida</taxon>
        <taxon>eudicotyledons</taxon>
        <taxon>Gunneridae</taxon>
        <taxon>Pentapetalae</taxon>
        <taxon>asterids</taxon>
        <taxon>lamiids</taxon>
        <taxon>Lamiales</taxon>
        <taxon>Orobanchaceae</taxon>
        <taxon>Buchnereae</taxon>
        <taxon>Striga</taxon>
    </lineage>
</organism>
<proteinExistence type="predicted"/>
<dbReference type="Proteomes" id="UP000325081">
    <property type="component" value="Unassembled WGS sequence"/>
</dbReference>
<accession>A0A5A7Q3V4</accession>
<name>A0A5A7Q3V4_STRAF</name>
<comment type="caution">
    <text evidence="1">The sequence shown here is derived from an EMBL/GenBank/DDBJ whole genome shotgun (WGS) entry which is preliminary data.</text>
</comment>
<sequence length="118" mass="13336">MKGTCSLVAYVVAVSRSQLICHSDDSFHTNWKAFNVCMSRTDTTGPPSRLSLKTPVTIPPIELPSSRLREKSFLTCPMRRLGLSMFMLFVCNNSGHMSMLTVVDSTDLVRMPLYWFQL</sequence>
<reference evidence="2" key="1">
    <citation type="journal article" date="2019" name="Curr. Biol.">
        <title>Genome Sequence of Striga asiatica Provides Insight into the Evolution of Plant Parasitism.</title>
        <authorList>
            <person name="Yoshida S."/>
            <person name="Kim S."/>
            <person name="Wafula E.K."/>
            <person name="Tanskanen J."/>
            <person name="Kim Y.M."/>
            <person name="Honaas L."/>
            <person name="Yang Z."/>
            <person name="Spallek T."/>
            <person name="Conn C.E."/>
            <person name="Ichihashi Y."/>
            <person name="Cheong K."/>
            <person name="Cui S."/>
            <person name="Der J.P."/>
            <person name="Gundlach H."/>
            <person name="Jiao Y."/>
            <person name="Hori C."/>
            <person name="Ishida J.K."/>
            <person name="Kasahara H."/>
            <person name="Kiba T."/>
            <person name="Kim M.S."/>
            <person name="Koo N."/>
            <person name="Laohavisit A."/>
            <person name="Lee Y.H."/>
            <person name="Lumba S."/>
            <person name="McCourt P."/>
            <person name="Mortimer J.C."/>
            <person name="Mutuku J.M."/>
            <person name="Nomura T."/>
            <person name="Sasaki-Sekimoto Y."/>
            <person name="Seto Y."/>
            <person name="Wang Y."/>
            <person name="Wakatake T."/>
            <person name="Sakakibara H."/>
            <person name="Demura T."/>
            <person name="Yamaguchi S."/>
            <person name="Yoneyama K."/>
            <person name="Manabe R.I."/>
            <person name="Nelson D.C."/>
            <person name="Schulman A.H."/>
            <person name="Timko M.P."/>
            <person name="dePamphilis C.W."/>
            <person name="Choi D."/>
            <person name="Shirasu K."/>
        </authorList>
    </citation>
    <scope>NUCLEOTIDE SEQUENCE [LARGE SCALE GENOMIC DNA]</scope>
    <source>
        <strain evidence="2">cv. UVA1</strain>
    </source>
</reference>
<protein>
    <submittedName>
        <fullName evidence="1">DNA gyrase subunit B</fullName>
    </submittedName>
</protein>
<keyword evidence="2" id="KW-1185">Reference proteome</keyword>
<gene>
    <name evidence="1" type="ORF">STAS_16183</name>
</gene>
<dbReference type="EMBL" id="BKCP01005694">
    <property type="protein sequence ID" value="GER39558.1"/>
    <property type="molecule type" value="Genomic_DNA"/>
</dbReference>
<dbReference type="AlphaFoldDB" id="A0A5A7Q3V4"/>
<evidence type="ECO:0000313" key="2">
    <source>
        <dbReference type="Proteomes" id="UP000325081"/>
    </source>
</evidence>